<dbReference type="InterPro" id="IPR009078">
    <property type="entry name" value="Ferritin-like_SF"/>
</dbReference>
<dbReference type="NCBIfam" id="TIGR02284">
    <property type="entry name" value="PA2169 family four-helix-bundle protein"/>
    <property type="match status" value="1"/>
</dbReference>
<evidence type="ECO:0000313" key="2">
    <source>
        <dbReference type="EMBL" id="MFD0913362.1"/>
    </source>
</evidence>
<sequence>MADNDDVISTLNDLIETSKDGEEGFRNSADNVDDPQLKAFFLRRSLEVASSAQELQGLVRSLGGEPAESSTIGGALHRRWIDLKTALTSNDTLAVLNETERGEDVALNAYRKAAEKDLPINVRMVVTRQLEGAKRNHDEVKHLRDAARAAAEVH</sequence>
<evidence type="ECO:0000259" key="1">
    <source>
        <dbReference type="Pfam" id="PF09537"/>
    </source>
</evidence>
<dbReference type="InterPro" id="IPR011971">
    <property type="entry name" value="CHP02284"/>
</dbReference>
<proteinExistence type="predicted"/>
<dbReference type="InterPro" id="IPR016920">
    <property type="entry name" value="UCP029477"/>
</dbReference>
<feature type="domain" description="DUF2383" evidence="1">
    <location>
        <begin position="6"/>
        <end position="115"/>
    </location>
</feature>
<comment type="caution">
    <text evidence="2">The sequence shown here is derived from an EMBL/GenBank/DDBJ whole genome shotgun (WGS) entry which is preliminary data.</text>
</comment>
<dbReference type="InterPro" id="IPR012347">
    <property type="entry name" value="Ferritin-like"/>
</dbReference>
<dbReference type="EMBL" id="JBHTKB010000001">
    <property type="protein sequence ID" value="MFD0913362.1"/>
    <property type="molecule type" value="Genomic_DNA"/>
</dbReference>
<dbReference type="PIRSF" id="PIRSF029477">
    <property type="entry name" value="UCP029477"/>
    <property type="match status" value="1"/>
</dbReference>
<accession>A0ABW3FA86</accession>
<keyword evidence="3" id="KW-1185">Reference proteome</keyword>
<evidence type="ECO:0000313" key="3">
    <source>
        <dbReference type="Proteomes" id="UP001597128"/>
    </source>
</evidence>
<dbReference type="InterPro" id="IPR019052">
    <property type="entry name" value="DUF2383"/>
</dbReference>
<reference evidence="3" key="1">
    <citation type="journal article" date="2019" name="Int. J. Syst. Evol. Microbiol.">
        <title>The Global Catalogue of Microorganisms (GCM) 10K type strain sequencing project: providing services to taxonomists for standard genome sequencing and annotation.</title>
        <authorList>
            <consortium name="The Broad Institute Genomics Platform"/>
            <consortium name="The Broad Institute Genome Sequencing Center for Infectious Disease"/>
            <person name="Wu L."/>
            <person name="Ma J."/>
        </authorList>
    </citation>
    <scope>NUCLEOTIDE SEQUENCE [LARGE SCALE GENOMIC DNA]</scope>
    <source>
        <strain evidence="3">CCUG 58412</strain>
    </source>
</reference>
<protein>
    <submittedName>
        <fullName evidence="2">PA2169 family four-helix-bundle protein</fullName>
    </submittedName>
</protein>
<dbReference type="RefSeq" id="WP_379056695.1">
    <property type="nucleotide sequence ID" value="NZ_JBHTKB010000001.1"/>
</dbReference>
<dbReference type="Proteomes" id="UP001597128">
    <property type="component" value="Unassembled WGS sequence"/>
</dbReference>
<name>A0ABW3FA86_9PROT</name>
<gene>
    <name evidence="2" type="ORF">ACFQ1Z_07375</name>
</gene>
<organism evidence="2 3">
    <name type="scientific">Methylophilus luteus</name>
    <dbReference type="NCBI Taxonomy" id="640108"/>
    <lineage>
        <taxon>Bacteria</taxon>
        <taxon>Pseudomonadati</taxon>
        <taxon>Pseudomonadota</taxon>
        <taxon>Betaproteobacteria</taxon>
        <taxon>Nitrosomonadales</taxon>
        <taxon>Methylophilaceae</taxon>
        <taxon>Methylophilus</taxon>
    </lineage>
</organism>
<dbReference type="Gene3D" id="1.20.1260.10">
    <property type="match status" value="1"/>
</dbReference>
<dbReference type="Pfam" id="PF09537">
    <property type="entry name" value="DUF2383"/>
    <property type="match status" value="1"/>
</dbReference>
<dbReference type="SUPFAM" id="SSF47240">
    <property type="entry name" value="Ferritin-like"/>
    <property type="match status" value="1"/>
</dbReference>